<dbReference type="EMBL" id="JAHVJA010000019">
    <property type="protein sequence ID" value="MBY6142125.1"/>
    <property type="molecule type" value="Genomic_DNA"/>
</dbReference>
<accession>A0ABS7NLQ7</accession>
<feature type="domain" description="Aminomethyltransferase C-terminal" evidence="2">
    <location>
        <begin position="700"/>
        <end position="780"/>
    </location>
</feature>
<dbReference type="SUPFAM" id="SSF103025">
    <property type="entry name" value="Folate-binding domain"/>
    <property type="match status" value="1"/>
</dbReference>
<organism evidence="4 5">
    <name type="scientific">Leisingera daeponensis</name>
    <dbReference type="NCBI Taxonomy" id="405746"/>
    <lineage>
        <taxon>Bacteria</taxon>
        <taxon>Pseudomonadati</taxon>
        <taxon>Pseudomonadota</taxon>
        <taxon>Alphaproteobacteria</taxon>
        <taxon>Rhodobacterales</taxon>
        <taxon>Roseobacteraceae</taxon>
        <taxon>Leisingera</taxon>
    </lineage>
</organism>
<dbReference type="SUPFAM" id="SSF101790">
    <property type="entry name" value="Aminomethyltransferase beta-barrel domain"/>
    <property type="match status" value="1"/>
</dbReference>
<dbReference type="PANTHER" id="PTHR43757">
    <property type="entry name" value="AMINOMETHYLTRANSFERASE"/>
    <property type="match status" value="1"/>
</dbReference>
<dbReference type="RefSeq" id="WP_222510044.1">
    <property type="nucleotide sequence ID" value="NZ_JAHVJA010000019.1"/>
</dbReference>
<evidence type="ECO:0000259" key="1">
    <source>
        <dbReference type="Pfam" id="PF01571"/>
    </source>
</evidence>
<dbReference type="InterPro" id="IPR013977">
    <property type="entry name" value="GcvT_C"/>
</dbReference>
<dbReference type="InterPro" id="IPR018959">
    <property type="entry name" value="DUF1989"/>
</dbReference>
<dbReference type="Proteomes" id="UP000766629">
    <property type="component" value="Unassembled WGS sequence"/>
</dbReference>
<evidence type="ECO:0000313" key="5">
    <source>
        <dbReference type="Proteomes" id="UP000766629"/>
    </source>
</evidence>
<sequence length="788" mass="87221">MGIHTVNTSRWKHLVEPGISLWQQGIERDEIASRSLSAYQVFAGDTLHIVAIEGGQVCDLLFLTSDGRRDSHGIKEIEGQSGTVVFELGTGTQFYSGEALASLRSFMKRRKYDPVGRSAVRLFEDQPLPGVRHGFTVAEDGYCLIAAPSMAMSVAGDHAPARVEVLIKRANPEKSLLRKLPDPLADPLQDIHVPHSSAVSYEVKAGDFIQIIDVSGRQCSDFQALTLRGLDRGRELDIHHTTTRSLMGAAYPAPGLHSKFFNVDQEPMFEVIRDTVGRHDTFGLACFARFYEELGYPGHVNCTDNINQRLAAYDVAPRAGWEAVNFFFNSRTEHDNALSFDEAWSRPGDYVLLRALTDCVCLSTSCPNDLDPANGWNPTDIHVRTYSAKEIFSKSVAVRMTPEAKPTLTRQSPFHSRTSALTGDYSDFGGVWLPASYRNHGTVGEYHACREKVVMMDLSSLRKFEVTGPDAEKLMNLAVTRNVRKLSVGEVVYTAMCHETGGMIDDGTLFRMGEDLFRWVCAEDYCGVRLRELAARENFKAWVKPSTEQLANLAVQGPFSRKALEKIIWTRDCETPLADLGCFRFSIARLHGFDGIPLVVSRTGYTGELGYEVFCHHADAPAVWDAIAEAGAEFGIAPFGTDALQMVRIEAGLVMGHYEFDDTIDPFEAGIGFTVPLKSKTDDFAGKLALQRRKEQGRFKLAGLELDGNELAEHGDLLFSGRAQIGVVTSCTRSPVLKKTIALCRIEKDYAAAGSCVEIGKLDGHQKRLKACIVPVPFYDPERKRVRS</sequence>
<name>A0ABS7NLQ7_9RHOB</name>
<comment type="caution">
    <text evidence="4">The sequence shown here is derived from an EMBL/GenBank/DDBJ whole genome shotgun (WGS) entry which is preliminary data.</text>
</comment>
<keyword evidence="5" id="KW-1185">Reference proteome</keyword>
<dbReference type="PANTHER" id="PTHR43757:SF2">
    <property type="entry name" value="AMINOMETHYLTRANSFERASE, MITOCHONDRIAL"/>
    <property type="match status" value="1"/>
</dbReference>
<evidence type="ECO:0000313" key="4">
    <source>
        <dbReference type="EMBL" id="MBY6142125.1"/>
    </source>
</evidence>
<dbReference type="InterPro" id="IPR006222">
    <property type="entry name" value="GCVT_N"/>
</dbReference>
<dbReference type="InterPro" id="IPR028896">
    <property type="entry name" value="GcvT/YgfZ/DmdA"/>
</dbReference>
<protein>
    <submittedName>
        <fullName evidence="4">Aminomethyltransferase family protein</fullName>
    </submittedName>
</protein>
<proteinExistence type="predicted"/>
<evidence type="ECO:0000259" key="3">
    <source>
        <dbReference type="Pfam" id="PF09347"/>
    </source>
</evidence>
<gene>
    <name evidence="4" type="ORF">KUV26_22045</name>
</gene>
<dbReference type="Gene3D" id="3.30.1360.120">
    <property type="entry name" value="Probable tRNA modification gtpase trme, domain 1"/>
    <property type="match status" value="1"/>
</dbReference>
<feature type="domain" description="DUF1989" evidence="3">
    <location>
        <begin position="192"/>
        <end position="360"/>
    </location>
</feature>
<dbReference type="Pfam" id="PF01571">
    <property type="entry name" value="GCV_T"/>
    <property type="match status" value="1"/>
</dbReference>
<evidence type="ECO:0000259" key="2">
    <source>
        <dbReference type="Pfam" id="PF08669"/>
    </source>
</evidence>
<reference evidence="4 5" key="1">
    <citation type="submission" date="2021-06" db="EMBL/GenBank/DDBJ databases">
        <title>50 bacteria genomes isolated from Dapeng, Shenzhen, China.</title>
        <authorList>
            <person name="Zheng W."/>
            <person name="Yu S."/>
            <person name="Huang Y."/>
        </authorList>
    </citation>
    <scope>NUCLEOTIDE SEQUENCE [LARGE SCALE GENOMIC DNA]</scope>
    <source>
        <strain evidence="4 5">DP1N14-2</strain>
    </source>
</reference>
<dbReference type="InterPro" id="IPR027266">
    <property type="entry name" value="TrmE/GcvT-like"/>
</dbReference>
<dbReference type="InterPro" id="IPR029043">
    <property type="entry name" value="GcvT/YgfZ_C"/>
</dbReference>
<feature type="domain" description="GCVT N-terminal" evidence="1">
    <location>
        <begin position="414"/>
        <end position="678"/>
    </location>
</feature>
<dbReference type="Pfam" id="PF09347">
    <property type="entry name" value="DUF1989"/>
    <property type="match status" value="1"/>
</dbReference>
<dbReference type="Pfam" id="PF08669">
    <property type="entry name" value="GCV_T_C"/>
    <property type="match status" value="1"/>
</dbReference>